<evidence type="ECO:0000313" key="1">
    <source>
        <dbReference type="EMBL" id="SMB97986.1"/>
    </source>
</evidence>
<evidence type="ECO:0000313" key="2">
    <source>
        <dbReference type="Proteomes" id="UP000192569"/>
    </source>
</evidence>
<reference evidence="1 2" key="1">
    <citation type="submission" date="2017-04" db="EMBL/GenBank/DDBJ databases">
        <authorList>
            <person name="Afonso C.L."/>
            <person name="Miller P.J."/>
            <person name="Scott M.A."/>
            <person name="Spackman E."/>
            <person name="Goraichik I."/>
            <person name="Dimitrov K.M."/>
            <person name="Suarez D.L."/>
            <person name="Swayne D.E."/>
        </authorList>
    </citation>
    <scope>NUCLEOTIDE SEQUENCE [LARGE SCALE GENOMIC DNA]</scope>
    <source>
        <strain evidence="1 2">ToBE</strain>
    </source>
</reference>
<dbReference type="Proteomes" id="UP000192569">
    <property type="component" value="Chromosome I"/>
</dbReference>
<sequence>MLRCPRCSQEMHEVFFGDKLRRWRCMNCERIYVLWEYRTWRREHDMQVREKDGAGQVEREVVG</sequence>
<dbReference type="STRING" id="698762.SAMN00808754_2059"/>
<organism evidence="1 2">
    <name type="scientific">Thermanaeromonas toyohensis ToBE</name>
    <dbReference type="NCBI Taxonomy" id="698762"/>
    <lineage>
        <taxon>Bacteria</taxon>
        <taxon>Bacillati</taxon>
        <taxon>Bacillota</taxon>
        <taxon>Clostridia</taxon>
        <taxon>Neomoorellales</taxon>
        <taxon>Neomoorellaceae</taxon>
        <taxon>Thermanaeromonas</taxon>
    </lineage>
</organism>
<dbReference type="RefSeq" id="WP_084665634.1">
    <property type="nucleotide sequence ID" value="NZ_LT838272.1"/>
</dbReference>
<keyword evidence="2" id="KW-1185">Reference proteome</keyword>
<accession>A0A1W1VXC5</accession>
<protein>
    <submittedName>
        <fullName evidence="1">Uncharacterized protein</fullName>
    </submittedName>
</protein>
<gene>
    <name evidence="1" type="ORF">SAMN00808754_2059</name>
</gene>
<dbReference type="OrthoDB" id="4243321at2"/>
<name>A0A1W1VXC5_9FIRM</name>
<dbReference type="AlphaFoldDB" id="A0A1W1VXC5"/>
<dbReference type="EMBL" id="LT838272">
    <property type="protein sequence ID" value="SMB97986.1"/>
    <property type="molecule type" value="Genomic_DNA"/>
</dbReference>
<proteinExistence type="predicted"/>